<feature type="transmembrane region" description="Helical" evidence="5">
    <location>
        <begin position="89"/>
        <end position="109"/>
    </location>
</feature>
<evidence type="ECO:0000256" key="4">
    <source>
        <dbReference type="ARBA" id="ARBA00023136"/>
    </source>
</evidence>
<evidence type="ECO:0000256" key="3">
    <source>
        <dbReference type="ARBA" id="ARBA00022989"/>
    </source>
</evidence>
<dbReference type="InterPro" id="IPR020846">
    <property type="entry name" value="MFS_dom"/>
</dbReference>
<feature type="domain" description="Major facilitator superfamily (MFS) profile" evidence="6">
    <location>
        <begin position="224"/>
        <end position="407"/>
    </location>
</feature>
<proteinExistence type="predicted"/>
<dbReference type="Pfam" id="PF07690">
    <property type="entry name" value="MFS_1"/>
    <property type="match status" value="2"/>
</dbReference>
<dbReference type="AlphaFoldDB" id="A0A4Q7JCS7"/>
<dbReference type="CDD" id="cd06174">
    <property type="entry name" value="MFS"/>
    <property type="match status" value="1"/>
</dbReference>
<protein>
    <submittedName>
        <fullName evidence="7">MFS transporter</fullName>
    </submittedName>
</protein>
<evidence type="ECO:0000256" key="5">
    <source>
        <dbReference type="SAM" id="Phobius"/>
    </source>
</evidence>
<dbReference type="GO" id="GO:0022857">
    <property type="term" value="F:transmembrane transporter activity"/>
    <property type="evidence" value="ECO:0007669"/>
    <property type="project" value="InterPro"/>
</dbReference>
<dbReference type="InterPro" id="IPR036259">
    <property type="entry name" value="MFS_trans_sf"/>
</dbReference>
<feature type="transmembrane region" description="Helical" evidence="5">
    <location>
        <begin position="356"/>
        <end position="378"/>
    </location>
</feature>
<feature type="transmembrane region" description="Helical" evidence="5">
    <location>
        <begin position="53"/>
        <end position="77"/>
    </location>
</feature>
<feature type="transmembrane region" description="Helical" evidence="5">
    <location>
        <begin position="384"/>
        <end position="403"/>
    </location>
</feature>
<feature type="transmembrane region" description="Helical" evidence="5">
    <location>
        <begin position="115"/>
        <end position="136"/>
    </location>
</feature>
<dbReference type="SUPFAM" id="SSF103473">
    <property type="entry name" value="MFS general substrate transporter"/>
    <property type="match status" value="1"/>
</dbReference>
<dbReference type="EMBL" id="SFCC01000002">
    <property type="protein sequence ID" value="RZQ64938.1"/>
    <property type="molecule type" value="Genomic_DNA"/>
</dbReference>
<evidence type="ECO:0000259" key="6">
    <source>
        <dbReference type="PROSITE" id="PS50850"/>
    </source>
</evidence>
<dbReference type="PROSITE" id="PS50850">
    <property type="entry name" value="MFS"/>
    <property type="match status" value="1"/>
</dbReference>
<feature type="transmembrane region" description="Helical" evidence="5">
    <location>
        <begin position="148"/>
        <end position="171"/>
    </location>
</feature>
<dbReference type="InterPro" id="IPR011701">
    <property type="entry name" value="MFS"/>
</dbReference>
<accession>A0A4Q7JCS7</accession>
<gene>
    <name evidence="7" type="ORF">EWH70_03210</name>
</gene>
<feature type="transmembrane region" description="Helical" evidence="5">
    <location>
        <begin position="262"/>
        <end position="282"/>
    </location>
</feature>
<keyword evidence="4 5" id="KW-0472">Membrane</keyword>
<keyword evidence="3 5" id="KW-1133">Transmembrane helix</keyword>
<feature type="transmembrane region" description="Helical" evidence="5">
    <location>
        <begin position="224"/>
        <end position="250"/>
    </location>
</feature>
<feature type="transmembrane region" description="Helical" evidence="5">
    <location>
        <begin position="12"/>
        <end position="33"/>
    </location>
</feature>
<evidence type="ECO:0000313" key="7">
    <source>
        <dbReference type="EMBL" id="RZQ64938.1"/>
    </source>
</evidence>
<comment type="subcellular location">
    <subcellularLocation>
        <location evidence="1">Cell membrane</location>
        <topology evidence="1">Multi-pass membrane protein</topology>
    </subcellularLocation>
</comment>
<sequence length="407" mass="42291">MDTALAEPVRRVRPGWVALLFTANFGMWLGFYAPIQVLLPRQAELIDAAGKEMVFGLVTGVGAAVSLVANPAIGLASDRTRSRWGRRHPWTLAGAVVGAGGLVLLASAGSVPVMVVAWCLVQAGLNGMLATLTAALPDRVPVGQRAQIGGFVGISQMLGTVLGAVLVTVLISDLAGGYVACAVVVLLGAVAFVVRTPDDPVDLPVQPLRQAVGRLWVSPRRHPGFAWAWGCHFLVGLGNALGTLYLLFFLKDAARHPDPDTGLLVLMGCYGLALVAGSLVVGRLSDRSGQRRRYVLLSAGLMASAALVLVAWPTWPAALVAAPLLGVGFGAYWAVALAMLTQVLPAAEDRAKDLGLVNIANSLPQVVAPLLATGLLAAPGSYRLLFTASAAATLLAAACITRVRQVD</sequence>
<name>A0A4Q7JCS7_9PSEU</name>
<keyword evidence="8" id="KW-1185">Reference proteome</keyword>
<comment type="caution">
    <text evidence="7">The sequence shown here is derived from an EMBL/GenBank/DDBJ whole genome shotgun (WGS) entry which is preliminary data.</text>
</comment>
<dbReference type="GO" id="GO:0005886">
    <property type="term" value="C:plasma membrane"/>
    <property type="evidence" value="ECO:0007669"/>
    <property type="project" value="UniProtKB-SubCell"/>
</dbReference>
<dbReference type="OrthoDB" id="7584869at2"/>
<dbReference type="PANTHER" id="PTHR23528">
    <property type="match status" value="1"/>
</dbReference>
<dbReference type="Proteomes" id="UP000292003">
    <property type="component" value="Unassembled WGS sequence"/>
</dbReference>
<reference evidence="7 8" key="1">
    <citation type="submission" date="2019-02" db="EMBL/GenBank/DDBJ databases">
        <title>Draft genome sequence of Amycolatopsis sp. 8-3EHSu isolated from roots of Suaeda maritima.</title>
        <authorList>
            <person name="Duangmal K."/>
            <person name="Chantavorakit T."/>
        </authorList>
    </citation>
    <scope>NUCLEOTIDE SEQUENCE [LARGE SCALE GENOMIC DNA]</scope>
    <source>
        <strain evidence="7 8">8-3EHSu</strain>
    </source>
</reference>
<dbReference type="RefSeq" id="WP_130473725.1">
    <property type="nucleotide sequence ID" value="NZ_SFCC01000002.1"/>
</dbReference>
<feature type="transmembrane region" description="Helical" evidence="5">
    <location>
        <begin position="294"/>
        <end position="315"/>
    </location>
</feature>
<evidence type="ECO:0000256" key="2">
    <source>
        <dbReference type="ARBA" id="ARBA00022692"/>
    </source>
</evidence>
<feature type="transmembrane region" description="Helical" evidence="5">
    <location>
        <begin position="321"/>
        <end position="344"/>
    </location>
</feature>
<feature type="transmembrane region" description="Helical" evidence="5">
    <location>
        <begin position="177"/>
        <end position="194"/>
    </location>
</feature>
<evidence type="ECO:0000256" key="1">
    <source>
        <dbReference type="ARBA" id="ARBA00004651"/>
    </source>
</evidence>
<dbReference type="PANTHER" id="PTHR23528:SF1">
    <property type="entry name" value="MAJOR FACILITATOR SUPERFAMILY (MFS) PROFILE DOMAIN-CONTAINING PROTEIN"/>
    <property type="match status" value="1"/>
</dbReference>
<dbReference type="Gene3D" id="1.20.1250.20">
    <property type="entry name" value="MFS general substrate transporter like domains"/>
    <property type="match status" value="2"/>
</dbReference>
<evidence type="ECO:0000313" key="8">
    <source>
        <dbReference type="Proteomes" id="UP000292003"/>
    </source>
</evidence>
<keyword evidence="2 5" id="KW-0812">Transmembrane</keyword>
<organism evidence="7 8">
    <name type="scientific">Amycolatopsis suaedae</name>
    <dbReference type="NCBI Taxonomy" id="2510978"/>
    <lineage>
        <taxon>Bacteria</taxon>
        <taxon>Bacillati</taxon>
        <taxon>Actinomycetota</taxon>
        <taxon>Actinomycetes</taxon>
        <taxon>Pseudonocardiales</taxon>
        <taxon>Pseudonocardiaceae</taxon>
        <taxon>Amycolatopsis</taxon>
    </lineage>
</organism>